<dbReference type="Pfam" id="PF14295">
    <property type="entry name" value="PAN_4"/>
    <property type="match status" value="2"/>
</dbReference>
<protein>
    <recommendedName>
        <fullName evidence="3">Apple domain-containing protein</fullName>
    </recommendedName>
</protein>
<reference evidence="4" key="1">
    <citation type="journal article" date="2023" name="Mol. Phylogenet. Evol.">
        <title>Genome-scale phylogeny and comparative genomics of the fungal order Sordariales.</title>
        <authorList>
            <person name="Hensen N."/>
            <person name="Bonometti L."/>
            <person name="Westerberg I."/>
            <person name="Brannstrom I.O."/>
            <person name="Guillou S."/>
            <person name="Cros-Aarteil S."/>
            <person name="Calhoun S."/>
            <person name="Haridas S."/>
            <person name="Kuo A."/>
            <person name="Mondo S."/>
            <person name="Pangilinan J."/>
            <person name="Riley R."/>
            <person name="LaButti K."/>
            <person name="Andreopoulos B."/>
            <person name="Lipzen A."/>
            <person name="Chen C."/>
            <person name="Yan M."/>
            <person name="Daum C."/>
            <person name="Ng V."/>
            <person name="Clum A."/>
            <person name="Steindorff A."/>
            <person name="Ohm R.A."/>
            <person name="Martin F."/>
            <person name="Silar P."/>
            <person name="Natvig D.O."/>
            <person name="Lalanne C."/>
            <person name="Gautier V."/>
            <person name="Ament-Velasquez S.L."/>
            <person name="Kruys A."/>
            <person name="Hutchinson M.I."/>
            <person name="Powell A.J."/>
            <person name="Barry K."/>
            <person name="Miller A.N."/>
            <person name="Grigoriev I.V."/>
            <person name="Debuchy R."/>
            <person name="Gladieux P."/>
            <person name="Hiltunen Thoren M."/>
            <person name="Johannesson H."/>
        </authorList>
    </citation>
    <scope>NUCLEOTIDE SEQUENCE</scope>
    <source>
        <strain evidence="4">CBS 314.62</strain>
    </source>
</reference>
<dbReference type="InterPro" id="IPR003609">
    <property type="entry name" value="Pan_app"/>
</dbReference>
<comment type="caution">
    <text evidence="4">The sequence shown here is derived from an EMBL/GenBank/DDBJ whole genome shotgun (WGS) entry which is preliminary data.</text>
</comment>
<dbReference type="EMBL" id="JAULSO010000006">
    <property type="protein sequence ID" value="KAK3681672.1"/>
    <property type="molecule type" value="Genomic_DNA"/>
</dbReference>
<feature type="domain" description="Apple" evidence="3">
    <location>
        <begin position="271"/>
        <end position="315"/>
    </location>
</feature>
<feature type="chain" id="PRO_5042289115" description="Apple domain-containing protein" evidence="2">
    <location>
        <begin position="25"/>
        <end position="515"/>
    </location>
</feature>
<evidence type="ECO:0000313" key="5">
    <source>
        <dbReference type="Proteomes" id="UP001270362"/>
    </source>
</evidence>
<evidence type="ECO:0000256" key="1">
    <source>
        <dbReference type="SAM" id="MobiDB-lite"/>
    </source>
</evidence>
<feature type="compositionally biased region" description="Low complexity" evidence="1">
    <location>
        <begin position="468"/>
        <end position="495"/>
    </location>
</feature>
<feature type="compositionally biased region" description="Polar residues" evidence="1">
    <location>
        <begin position="354"/>
        <end position="370"/>
    </location>
</feature>
<name>A0AAE1C7L1_9PEZI</name>
<accession>A0AAE1C7L1</accession>
<dbReference type="Gene3D" id="3.50.4.10">
    <property type="entry name" value="Hepatocyte Growth Factor"/>
    <property type="match status" value="1"/>
</dbReference>
<feature type="compositionally biased region" description="Polar residues" evidence="1">
    <location>
        <begin position="496"/>
        <end position="507"/>
    </location>
</feature>
<evidence type="ECO:0000259" key="3">
    <source>
        <dbReference type="Pfam" id="PF14295"/>
    </source>
</evidence>
<reference evidence="4" key="2">
    <citation type="submission" date="2023-06" db="EMBL/GenBank/DDBJ databases">
        <authorList>
            <consortium name="Lawrence Berkeley National Laboratory"/>
            <person name="Haridas S."/>
            <person name="Hensen N."/>
            <person name="Bonometti L."/>
            <person name="Westerberg I."/>
            <person name="Brannstrom I.O."/>
            <person name="Guillou S."/>
            <person name="Cros-Aarteil S."/>
            <person name="Calhoun S."/>
            <person name="Kuo A."/>
            <person name="Mondo S."/>
            <person name="Pangilinan J."/>
            <person name="Riley R."/>
            <person name="Labutti K."/>
            <person name="Andreopoulos B."/>
            <person name="Lipzen A."/>
            <person name="Chen C."/>
            <person name="Yanf M."/>
            <person name="Daum C."/>
            <person name="Ng V."/>
            <person name="Clum A."/>
            <person name="Steindorff A."/>
            <person name="Ohm R."/>
            <person name="Martin F."/>
            <person name="Silar P."/>
            <person name="Natvig D."/>
            <person name="Lalanne C."/>
            <person name="Gautier V."/>
            <person name="Ament-Velasquez S.L."/>
            <person name="Kruys A."/>
            <person name="Hutchinson M.I."/>
            <person name="Powell A.J."/>
            <person name="Barry K."/>
            <person name="Miller A.N."/>
            <person name="Grigoriev I.V."/>
            <person name="Debuchy R."/>
            <person name="Gladieux P."/>
            <person name="Thoren M.H."/>
            <person name="Johannesson H."/>
        </authorList>
    </citation>
    <scope>NUCLEOTIDE SEQUENCE</scope>
    <source>
        <strain evidence="4">CBS 314.62</strain>
    </source>
</reference>
<evidence type="ECO:0000256" key="2">
    <source>
        <dbReference type="SAM" id="SignalP"/>
    </source>
</evidence>
<sequence>MHIASTILLGLAVVLGLGPGRCLAASVNGKGPSLTAPTTTFSTSTVRTVPFLYPKSLIKRDSSSSSGFATLTTTNTSTISSSTLTVGVMATAMVTATAKITTVTVERWTCNDTLAATPTNGTILPSVSASAAPSQSVITTACPVSDNSSMATTNGANFQLSCHTQCHGTVINVTSVATINGSIGAISCAETCSRISSCTAFSWVIATQGTSDCTLIEAPHNGTTVSEFLSGSRTVPPSLSTGMNCLASNGTTYTTPGGYNYTVYCSQTYGGPDLELSYQPSWQQCALHCSSFPVCVGFSFVAGMKPEQGTNCALKGSLANVQTGDLGTGHQSGILIGVPKNAVMNSGMNSSSTVDATTPLAVSSPTMTDNVSSLSSTVSLPSTTADLFSSSSTAADMSSTVSPAAGEPSSVLPFQTETSLDSTETADASAPLLSMSFTSSQSSAAFGAAAASPTDSGFGFPSSTDVITPPLTDTSTPSLTDTNTPSVTDTSTPSPANTVAPTTSETENAIIPATK</sequence>
<proteinExistence type="predicted"/>
<evidence type="ECO:0000313" key="4">
    <source>
        <dbReference type="EMBL" id="KAK3681672.1"/>
    </source>
</evidence>
<feature type="region of interest" description="Disordered" evidence="1">
    <location>
        <begin position="354"/>
        <end position="377"/>
    </location>
</feature>
<gene>
    <name evidence="4" type="ORF">B0T22DRAFT_472632</name>
</gene>
<feature type="signal peptide" evidence="2">
    <location>
        <begin position="1"/>
        <end position="24"/>
    </location>
</feature>
<keyword evidence="2" id="KW-0732">Signal</keyword>
<keyword evidence="5" id="KW-1185">Reference proteome</keyword>
<dbReference type="AlphaFoldDB" id="A0AAE1C7L1"/>
<feature type="region of interest" description="Disordered" evidence="1">
    <location>
        <begin position="460"/>
        <end position="515"/>
    </location>
</feature>
<organism evidence="4 5">
    <name type="scientific">Podospora appendiculata</name>
    <dbReference type="NCBI Taxonomy" id="314037"/>
    <lineage>
        <taxon>Eukaryota</taxon>
        <taxon>Fungi</taxon>
        <taxon>Dikarya</taxon>
        <taxon>Ascomycota</taxon>
        <taxon>Pezizomycotina</taxon>
        <taxon>Sordariomycetes</taxon>
        <taxon>Sordariomycetidae</taxon>
        <taxon>Sordariales</taxon>
        <taxon>Podosporaceae</taxon>
        <taxon>Podospora</taxon>
    </lineage>
</organism>
<feature type="domain" description="Apple" evidence="3">
    <location>
        <begin position="187"/>
        <end position="213"/>
    </location>
</feature>
<dbReference type="Proteomes" id="UP001270362">
    <property type="component" value="Unassembled WGS sequence"/>
</dbReference>